<proteinExistence type="predicted"/>
<evidence type="ECO:0000313" key="1">
    <source>
        <dbReference type="EMBL" id="GFS60422.1"/>
    </source>
</evidence>
<evidence type="ECO:0000313" key="2">
    <source>
        <dbReference type="Proteomes" id="UP000887013"/>
    </source>
</evidence>
<keyword evidence="2" id="KW-1185">Reference proteome</keyword>
<reference evidence="1" key="1">
    <citation type="submission" date="2020-08" db="EMBL/GenBank/DDBJ databases">
        <title>Multicomponent nature underlies the extraordinary mechanical properties of spider dragline silk.</title>
        <authorList>
            <person name="Kono N."/>
            <person name="Nakamura H."/>
            <person name="Mori M."/>
            <person name="Yoshida Y."/>
            <person name="Ohtoshi R."/>
            <person name="Malay A.D."/>
            <person name="Moran D.A.P."/>
            <person name="Tomita M."/>
            <person name="Numata K."/>
            <person name="Arakawa K."/>
        </authorList>
    </citation>
    <scope>NUCLEOTIDE SEQUENCE</scope>
</reference>
<dbReference type="EMBL" id="BMAW01093454">
    <property type="protein sequence ID" value="GFS60422.1"/>
    <property type="molecule type" value="Genomic_DNA"/>
</dbReference>
<accession>A0A8X6KMQ3</accession>
<name>A0A8X6KMQ3_NEPPI</name>
<dbReference type="Proteomes" id="UP000887013">
    <property type="component" value="Unassembled WGS sequence"/>
</dbReference>
<gene>
    <name evidence="1" type="ORF">NPIL_73551</name>
</gene>
<dbReference type="AlphaFoldDB" id="A0A8X6KMQ3"/>
<comment type="caution">
    <text evidence="1">The sequence shown here is derived from an EMBL/GenBank/DDBJ whole genome shotgun (WGS) entry which is preliminary data.</text>
</comment>
<sequence length="143" mass="16159">MHPSRRTLYPFQSLDSSSKKRMDSKLPLLLIPTLPSAFKSPSLCLSADSICCRFSFPSLSHPRHSTLNVLRDCLLKFTAHPSYSNFDWYPPHPYFPTTQSSCCLSRCLGIACTCSAVMFFTFTEQERPQLAVGTLLKAYPRTN</sequence>
<protein>
    <submittedName>
        <fullName evidence="1">Uncharacterized protein</fullName>
    </submittedName>
</protein>
<organism evidence="1 2">
    <name type="scientific">Nephila pilipes</name>
    <name type="common">Giant wood spider</name>
    <name type="synonym">Nephila maculata</name>
    <dbReference type="NCBI Taxonomy" id="299642"/>
    <lineage>
        <taxon>Eukaryota</taxon>
        <taxon>Metazoa</taxon>
        <taxon>Ecdysozoa</taxon>
        <taxon>Arthropoda</taxon>
        <taxon>Chelicerata</taxon>
        <taxon>Arachnida</taxon>
        <taxon>Araneae</taxon>
        <taxon>Araneomorphae</taxon>
        <taxon>Entelegynae</taxon>
        <taxon>Araneoidea</taxon>
        <taxon>Nephilidae</taxon>
        <taxon>Nephila</taxon>
    </lineage>
</organism>